<dbReference type="InterPro" id="IPR046849">
    <property type="entry name" value="E2_motif"/>
</dbReference>
<organism evidence="4 5">
    <name type="scientific">Asparagus officinalis</name>
    <name type="common">Garden asparagus</name>
    <dbReference type="NCBI Taxonomy" id="4686"/>
    <lineage>
        <taxon>Eukaryota</taxon>
        <taxon>Viridiplantae</taxon>
        <taxon>Streptophyta</taxon>
        <taxon>Embryophyta</taxon>
        <taxon>Tracheophyta</taxon>
        <taxon>Spermatophyta</taxon>
        <taxon>Magnoliopsida</taxon>
        <taxon>Liliopsida</taxon>
        <taxon>Asparagales</taxon>
        <taxon>Asparagaceae</taxon>
        <taxon>Asparagoideae</taxon>
        <taxon>Asparagus</taxon>
    </lineage>
</organism>
<evidence type="ECO:0000313" key="5">
    <source>
        <dbReference type="Proteomes" id="UP000243459"/>
    </source>
</evidence>
<dbReference type="GO" id="GO:0009451">
    <property type="term" value="P:RNA modification"/>
    <property type="evidence" value="ECO:0007669"/>
    <property type="project" value="InterPro"/>
</dbReference>
<sequence>MNSFRLLKPKPISSLSSNTTIPLSRPPQTPINPLLTPINSITSPFQLHTHLLKSGHLSNPASIHQLLNLYSCHNLPLSARNLFDEIPGPDHISYSSLISAYTRNSLPLEALKTFIKMRFSDVPCNQFTLPTLLKASSLVPDFLAGLQIHAVAIVTGFESDVFVANTLVVFYANFGELSDSLRLFRGIADKNAVSWNGLLSGFVKNDLCRDAVDLFVEMFGDGIRPTEFGFSTVINACTESRDLFRGRTVHGLLKRVGFESDPFTANALVDMYSKLGEIEDASFVFGEMVSRDVVSWNAFISGCVINGCDRKAISLFMDMRVSRMIPNVFTLSSILKACAGTEMLELGRQIHANLIKNEFHSDGFVGIGLVDMYAKCDCREESKKAFDLIKEKDLVAWNALISGFSHCGSDEEALELFSEMRKEGLSFNRTTLTAVLKSAANLHALSMSNQIHSLAIKCRLLSDSHVVNGLIDAYGKSNCIEEAGKIFDECPVGDVFSFTSLITAQSQSGQGEESIKLYCQMLEKNLNPDSFVLSSILNACASLSAYEQGKQVHVHIVKLGFISDIFAGNALVNMYAKCGSIEDAGLAFEEIPERGTVSWSAMIGGLAQHGHGKEALNLFDLMLKNQISPNHITLTSVLCACNHAGLINEAEKFFNSIEVIFGVSRTQEHYACMIDIYGRSGRLKSATELLHSMPFEPSAAVWGALLNAARVHGDIELGKKAAEMLFVLEPEKSGTHILLANTYASVGQWKYASEVRRSMKEGKVKKEPGMSWVELKDRVHTFIVGDRSHERSEEIYKKLKELEEGIKKLGYVPMLEVDLHDVERGEKEVLLSMHSERLAVAFALISLPEGATVRVKKNLRVCRDCHNALKLMAKVVQREIVVRDTNRFHHFRDGSCSCGDYW</sequence>
<dbReference type="PROSITE" id="PS51375">
    <property type="entry name" value="PPR"/>
    <property type="match status" value="6"/>
</dbReference>
<dbReference type="FunFam" id="1.25.40.10:FF:000366">
    <property type="entry name" value="Pentatricopeptide (PPR) repeat-containing protein"/>
    <property type="match status" value="1"/>
</dbReference>
<reference evidence="5" key="1">
    <citation type="journal article" date="2017" name="Nat. Commun.">
        <title>The asparagus genome sheds light on the origin and evolution of a young Y chromosome.</title>
        <authorList>
            <person name="Harkess A."/>
            <person name="Zhou J."/>
            <person name="Xu C."/>
            <person name="Bowers J.E."/>
            <person name="Van der Hulst R."/>
            <person name="Ayyampalayam S."/>
            <person name="Mercati F."/>
            <person name="Riccardi P."/>
            <person name="McKain M.R."/>
            <person name="Kakrana A."/>
            <person name="Tang H."/>
            <person name="Ray J."/>
            <person name="Groenendijk J."/>
            <person name="Arikit S."/>
            <person name="Mathioni S.M."/>
            <person name="Nakano M."/>
            <person name="Shan H."/>
            <person name="Telgmann-Rauber A."/>
            <person name="Kanno A."/>
            <person name="Yue Z."/>
            <person name="Chen H."/>
            <person name="Li W."/>
            <person name="Chen Y."/>
            <person name="Xu X."/>
            <person name="Zhang Y."/>
            <person name="Luo S."/>
            <person name="Chen H."/>
            <person name="Gao J."/>
            <person name="Mao Z."/>
            <person name="Pires J.C."/>
            <person name="Luo M."/>
            <person name="Kudrna D."/>
            <person name="Wing R.A."/>
            <person name="Meyers B.C."/>
            <person name="Yi K."/>
            <person name="Kong H."/>
            <person name="Lavrijsen P."/>
            <person name="Sunseri F."/>
            <person name="Falavigna A."/>
            <person name="Ye Y."/>
            <person name="Leebens-Mack J.H."/>
            <person name="Chen G."/>
        </authorList>
    </citation>
    <scope>NUCLEOTIDE SEQUENCE [LARGE SCALE GENOMIC DNA]</scope>
    <source>
        <strain evidence="5">cv. DH0086</strain>
    </source>
</reference>
<dbReference type="InterPro" id="IPR032867">
    <property type="entry name" value="DYW_dom"/>
</dbReference>
<dbReference type="OrthoDB" id="185373at2759"/>
<dbReference type="GO" id="GO:0008270">
    <property type="term" value="F:zinc ion binding"/>
    <property type="evidence" value="ECO:0007669"/>
    <property type="project" value="InterPro"/>
</dbReference>
<protein>
    <recommendedName>
        <fullName evidence="3">DYW domain-containing protein</fullName>
    </recommendedName>
</protein>
<feature type="repeat" description="PPR" evidence="2">
    <location>
        <begin position="90"/>
        <end position="124"/>
    </location>
</feature>
<dbReference type="Pfam" id="PF14432">
    <property type="entry name" value="DYW_deaminase"/>
    <property type="match status" value="1"/>
</dbReference>
<feature type="repeat" description="PPR" evidence="2">
    <location>
        <begin position="393"/>
        <end position="427"/>
    </location>
</feature>
<feature type="repeat" description="PPR" evidence="2">
    <location>
        <begin position="494"/>
        <end position="528"/>
    </location>
</feature>
<dbReference type="PANTHER" id="PTHR47926:SF530">
    <property type="entry name" value="DYW DOMAIN-CONTAINING PROTEIN"/>
    <property type="match status" value="1"/>
</dbReference>
<keyword evidence="5" id="KW-1185">Reference proteome</keyword>
<gene>
    <name evidence="4" type="ORF">A4U43_C02F21330</name>
</gene>
<dbReference type="FunFam" id="1.25.40.10:FF:001100">
    <property type="entry name" value="Pentatricopeptide repeat-containing protein"/>
    <property type="match status" value="1"/>
</dbReference>
<dbReference type="FunFam" id="1.25.40.10:FF:000196">
    <property type="entry name" value="Pentatricopeptide repeat-containing protein At4g14850"/>
    <property type="match status" value="1"/>
</dbReference>
<dbReference type="GO" id="GO:0003723">
    <property type="term" value="F:RNA binding"/>
    <property type="evidence" value="ECO:0007669"/>
    <property type="project" value="InterPro"/>
</dbReference>
<accession>A0A5P1FPR1</accession>
<dbReference type="Gene3D" id="1.25.40.10">
    <property type="entry name" value="Tetratricopeptide repeat domain"/>
    <property type="match status" value="7"/>
</dbReference>
<feature type="domain" description="DYW" evidence="3">
    <location>
        <begin position="810"/>
        <end position="902"/>
    </location>
</feature>
<dbReference type="PANTHER" id="PTHR47926">
    <property type="entry name" value="PENTATRICOPEPTIDE REPEAT-CONTAINING PROTEIN"/>
    <property type="match status" value="1"/>
</dbReference>
<dbReference type="AlphaFoldDB" id="A0A5P1FPR1"/>
<dbReference type="InterPro" id="IPR002885">
    <property type="entry name" value="PPR_rpt"/>
</dbReference>
<dbReference type="FunFam" id="1.25.40.10:FF:000578">
    <property type="entry name" value="Pentatricopeptide repeat-containing protein"/>
    <property type="match status" value="1"/>
</dbReference>
<dbReference type="Pfam" id="PF20431">
    <property type="entry name" value="E_motif"/>
    <property type="match status" value="1"/>
</dbReference>
<dbReference type="Pfam" id="PF01535">
    <property type="entry name" value="PPR"/>
    <property type="match status" value="3"/>
</dbReference>
<keyword evidence="1" id="KW-0677">Repeat</keyword>
<feature type="repeat" description="PPR" evidence="2">
    <location>
        <begin position="191"/>
        <end position="225"/>
    </location>
</feature>
<dbReference type="Gramene" id="ONK78681">
    <property type="protein sequence ID" value="ONK78681"/>
    <property type="gene ID" value="A4U43_C02F21330"/>
</dbReference>
<dbReference type="Proteomes" id="UP000243459">
    <property type="component" value="Chromosome 2"/>
</dbReference>
<dbReference type="InterPro" id="IPR046848">
    <property type="entry name" value="E_motif"/>
</dbReference>
<dbReference type="InterPro" id="IPR046960">
    <property type="entry name" value="PPR_At4g14850-like_plant"/>
</dbReference>
<feature type="repeat" description="PPR" evidence="2">
    <location>
        <begin position="261"/>
        <end position="295"/>
    </location>
</feature>
<dbReference type="OMA" id="QLHVHAI"/>
<name>A0A5P1FPR1_ASPOF</name>
<dbReference type="NCBIfam" id="TIGR00756">
    <property type="entry name" value="PPR"/>
    <property type="match status" value="7"/>
</dbReference>
<dbReference type="FunFam" id="1.25.40.10:FF:000344">
    <property type="entry name" value="Pentatricopeptide repeat-containing protein"/>
    <property type="match status" value="1"/>
</dbReference>
<dbReference type="EMBL" id="CM007382">
    <property type="protein sequence ID" value="ONK78681.1"/>
    <property type="molecule type" value="Genomic_DNA"/>
</dbReference>
<evidence type="ECO:0000256" key="2">
    <source>
        <dbReference type="PROSITE-ProRule" id="PRU00708"/>
    </source>
</evidence>
<evidence type="ECO:0000256" key="1">
    <source>
        <dbReference type="ARBA" id="ARBA00022737"/>
    </source>
</evidence>
<dbReference type="Pfam" id="PF20430">
    <property type="entry name" value="Eplus_motif"/>
    <property type="match status" value="1"/>
</dbReference>
<dbReference type="Pfam" id="PF13041">
    <property type="entry name" value="PPR_2"/>
    <property type="match status" value="5"/>
</dbReference>
<proteinExistence type="predicted"/>
<evidence type="ECO:0000313" key="4">
    <source>
        <dbReference type="EMBL" id="ONK78681.1"/>
    </source>
</evidence>
<feature type="repeat" description="PPR" evidence="2">
    <location>
        <begin position="595"/>
        <end position="629"/>
    </location>
</feature>
<dbReference type="InterPro" id="IPR011990">
    <property type="entry name" value="TPR-like_helical_dom_sf"/>
</dbReference>
<evidence type="ECO:0000259" key="3">
    <source>
        <dbReference type="Pfam" id="PF14432"/>
    </source>
</evidence>